<dbReference type="EMBL" id="MHHZ01000021">
    <property type="protein sequence ID" value="OGY41231.1"/>
    <property type="molecule type" value="Genomic_DNA"/>
</dbReference>
<dbReference type="NCBIfam" id="TIGR03330">
    <property type="entry name" value="SAM_DCase_Bsu"/>
    <property type="match status" value="1"/>
</dbReference>
<evidence type="ECO:0000313" key="11">
    <source>
        <dbReference type="Proteomes" id="UP000176498"/>
    </source>
</evidence>
<evidence type="ECO:0000256" key="5">
    <source>
        <dbReference type="ARBA" id="ARBA00023115"/>
    </source>
</evidence>
<keyword evidence="5" id="KW-0620">Polyamine biosynthesis</keyword>
<dbReference type="GO" id="GO:0005829">
    <property type="term" value="C:cytosol"/>
    <property type="evidence" value="ECO:0007669"/>
    <property type="project" value="TreeGrafter"/>
</dbReference>
<proteinExistence type="predicted"/>
<dbReference type="SUPFAM" id="SSF56276">
    <property type="entry name" value="S-adenosylmethionine decarboxylase"/>
    <property type="match status" value="1"/>
</dbReference>
<evidence type="ECO:0000256" key="4">
    <source>
        <dbReference type="ARBA" id="ARBA00023066"/>
    </source>
</evidence>
<keyword evidence="3" id="KW-0068">Autocatalytic cleavage</keyword>
<dbReference type="InterPro" id="IPR017716">
    <property type="entry name" value="S-AdoMet_deCOase_pro-enz"/>
</dbReference>
<dbReference type="InterPro" id="IPR016067">
    <property type="entry name" value="S-AdoMet_deCO2ase_core"/>
</dbReference>
<comment type="cofactor">
    <cofactor evidence="1">
        <name>pyruvate</name>
        <dbReference type="ChEBI" id="CHEBI:15361"/>
    </cofactor>
</comment>
<dbReference type="AlphaFoldDB" id="A0A1G1XMP2"/>
<sequence length="128" mass="14571">MPVIRNYGLHLTLDGYGADHIKLADINLLFETLNELPEKIGMRKIGFPHIAQFKEAEIAGISGIIMVVESHISIHTYSNKEFISLDVYSCKQFNPQIVIDYIKKIYNIGEMEINVIDRGKKFPVANIH</sequence>
<keyword evidence="8" id="KW-0704">Schiff base</keyword>
<dbReference type="GO" id="GO:0004014">
    <property type="term" value="F:adenosylmethionine decarboxylase activity"/>
    <property type="evidence" value="ECO:0007669"/>
    <property type="project" value="InterPro"/>
</dbReference>
<keyword evidence="9" id="KW-0670">Pyruvate</keyword>
<reference evidence="10 11" key="1">
    <citation type="journal article" date="2016" name="Nat. Commun.">
        <title>Thousands of microbial genomes shed light on interconnected biogeochemical processes in an aquifer system.</title>
        <authorList>
            <person name="Anantharaman K."/>
            <person name="Brown C.T."/>
            <person name="Hug L.A."/>
            <person name="Sharon I."/>
            <person name="Castelle C.J."/>
            <person name="Probst A.J."/>
            <person name="Thomas B.C."/>
            <person name="Singh A."/>
            <person name="Wilkins M.J."/>
            <person name="Karaoz U."/>
            <person name="Brodie E.L."/>
            <person name="Williams K.H."/>
            <person name="Hubbard S.S."/>
            <person name="Banfield J.F."/>
        </authorList>
    </citation>
    <scope>NUCLEOTIDE SEQUENCE [LARGE SCALE GENOMIC DNA]</scope>
</reference>
<evidence type="ECO:0000256" key="3">
    <source>
        <dbReference type="ARBA" id="ARBA00022813"/>
    </source>
</evidence>
<dbReference type="Gene3D" id="3.60.90.10">
    <property type="entry name" value="S-adenosylmethionine decarboxylase"/>
    <property type="match status" value="1"/>
</dbReference>
<protein>
    <submittedName>
        <fullName evidence="10">S-adenosylmethionine decarboxylase proenzyme</fullName>
    </submittedName>
</protein>
<evidence type="ECO:0000256" key="9">
    <source>
        <dbReference type="ARBA" id="ARBA00023317"/>
    </source>
</evidence>
<keyword evidence="6" id="KW-0865">Zymogen</keyword>
<dbReference type="PANTHER" id="PTHR33866:SF2">
    <property type="entry name" value="S-ADENOSYLMETHIONINE DECARBOXYLASE PROENZYME"/>
    <property type="match status" value="1"/>
</dbReference>
<comment type="caution">
    <text evidence="10">The sequence shown here is derived from an EMBL/GenBank/DDBJ whole genome shotgun (WGS) entry which is preliminary data.</text>
</comment>
<evidence type="ECO:0000256" key="1">
    <source>
        <dbReference type="ARBA" id="ARBA00001928"/>
    </source>
</evidence>
<dbReference type="PANTHER" id="PTHR33866">
    <property type="entry name" value="S-ADENOSYLMETHIONINE DECARBOXYLASE PROENZYME"/>
    <property type="match status" value="1"/>
</dbReference>
<dbReference type="InterPro" id="IPR003826">
    <property type="entry name" value="AdoMetDC_fam_prok"/>
</dbReference>
<evidence type="ECO:0000256" key="6">
    <source>
        <dbReference type="ARBA" id="ARBA00023145"/>
    </source>
</evidence>
<keyword evidence="2" id="KW-0210">Decarboxylase</keyword>
<organism evidence="10 11">
    <name type="scientific">Candidatus Buchananbacteria bacterium RBG_13_36_9</name>
    <dbReference type="NCBI Taxonomy" id="1797530"/>
    <lineage>
        <taxon>Bacteria</taxon>
        <taxon>Candidatus Buchananiibacteriota</taxon>
    </lineage>
</organism>
<keyword evidence="7" id="KW-0456">Lyase</keyword>
<evidence type="ECO:0000256" key="7">
    <source>
        <dbReference type="ARBA" id="ARBA00023239"/>
    </source>
</evidence>
<dbReference type="GO" id="GO:0008295">
    <property type="term" value="P:spermidine biosynthetic process"/>
    <property type="evidence" value="ECO:0007669"/>
    <property type="project" value="UniProtKB-KW"/>
</dbReference>
<name>A0A1G1XMP2_9BACT</name>
<dbReference type="Proteomes" id="UP000176498">
    <property type="component" value="Unassembled WGS sequence"/>
</dbReference>
<evidence type="ECO:0000313" key="10">
    <source>
        <dbReference type="EMBL" id="OGY41231.1"/>
    </source>
</evidence>
<evidence type="ECO:0000256" key="2">
    <source>
        <dbReference type="ARBA" id="ARBA00022793"/>
    </source>
</evidence>
<gene>
    <name evidence="10" type="ORF">A2Y82_01810</name>
</gene>
<accession>A0A1G1XMP2</accession>
<evidence type="ECO:0000256" key="8">
    <source>
        <dbReference type="ARBA" id="ARBA00023270"/>
    </source>
</evidence>
<keyword evidence="4" id="KW-0745">Spermidine biosynthesis</keyword>
<dbReference type="Pfam" id="PF02675">
    <property type="entry name" value="AdoMet_dc"/>
    <property type="match status" value="1"/>
</dbReference>